<dbReference type="EMBL" id="PGCJ01000844">
    <property type="protein sequence ID" value="PLW17726.1"/>
    <property type="molecule type" value="Genomic_DNA"/>
</dbReference>
<dbReference type="EMBL" id="PGCJ01000097">
    <property type="protein sequence ID" value="PLW49238.1"/>
    <property type="molecule type" value="Genomic_DNA"/>
</dbReference>
<keyword evidence="3" id="KW-1185">Reference proteome</keyword>
<gene>
    <name evidence="2" type="ORF">PCANC_06915</name>
    <name evidence="1" type="ORF">PCANC_09093</name>
</gene>
<protein>
    <submittedName>
        <fullName evidence="1">Uncharacterized protein</fullName>
    </submittedName>
</protein>
<name>A0A2N5SWX2_9BASI</name>
<proteinExistence type="predicted"/>
<comment type="caution">
    <text evidence="1">The sequence shown here is derived from an EMBL/GenBank/DDBJ whole genome shotgun (WGS) entry which is preliminary data.</text>
</comment>
<dbReference type="Proteomes" id="UP000235388">
    <property type="component" value="Unassembled WGS sequence"/>
</dbReference>
<evidence type="ECO:0000313" key="3">
    <source>
        <dbReference type="Proteomes" id="UP000235388"/>
    </source>
</evidence>
<reference evidence="1 3" key="1">
    <citation type="submission" date="2017-11" db="EMBL/GenBank/DDBJ databases">
        <title>De novo assembly and phasing of dikaryotic genomes from two isolates of Puccinia coronata f. sp. avenae, the causal agent of oat crown rust.</title>
        <authorList>
            <person name="Miller M.E."/>
            <person name="Zhang Y."/>
            <person name="Omidvar V."/>
            <person name="Sperschneider J."/>
            <person name="Schwessinger B."/>
            <person name="Raley C."/>
            <person name="Palmer J.M."/>
            <person name="Garnica D."/>
            <person name="Upadhyaya N."/>
            <person name="Rathjen J."/>
            <person name="Taylor J.M."/>
            <person name="Park R.F."/>
            <person name="Dodds P.N."/>
            <person name="Hirsch C.D."/>
            <person name="Kianian S.F."/>
            <person name="Figueroa M."/>
        </authorList>
    </citation>
    <scope>NUCLEOTIDE SEQUENCE [LARGE SCALE GENOMIC DNA]</scope>
    <source>
        <strain evidence="1">12NC29</strain>
    </source>
</reference>
<organism evidence="1 3">
    <name type="scientific">Puccinia coronata f. sp. avenae</name>
    <dbReference type="NCBI Taxonomy" id="200324"/>
    <lineage>
        <taxon>Eukaryota</taxon>
        <taxon>Fungi</taxon>
        <taxon>Dikarya</taxon>
        <taxon>Basidiomycota</taxon>
        <taxon>Pucciniomycotina</taxon>
        <taxon>Pucciniomycetes</taxon>
        <taxon>Pucciniales</taxon>
        <taxon>Pucciniaceae</taxon>
        <taxon>Puccinia</taxon>
    </lineage>
</organism>
<evidence type="ECO:0000313" key="1">
    <source>
        <dbReference type="EMBL" id="PLW17726.1"/>
    </source>
</evidence>
<dbReference type="AlphaFoldDB" id="A0A2N5SWX2"/>
<evidence type="ECO:0000313" key="2">
    <source>
        <dbReference type="EMBL" id="PLW49238.1"/>
    </source>
</evidence>
<accession>A0A2N5SWX2</accession>
<sequence length="70" mass="8082">MPFKILARTRGCIKQQLGPKFYCCKSTPMSQSLKLVGEVLVFQTQLIRSMIKKLLLAKQLRKVLKQTMLQ</sequence>